<evidence type="ECO:0000313" key="1">
    <source>
        <dbReference type="EMBL" id="DAG02543.1"/>
    </source>
</evidence>
<name>A0A8S5V7F2_9CAUD</name>
<accession>A0A8S5V7F2</accession>
<organism evidence="1">
    <name type="scientific">Siphoviridae sp. ctneY2</name>
    <dbReference type="NCBI Taxonomy" id="2825664"/>
    <lineage>
        <taxon>Viruses</taxon>
        <taxon>Duplodnaviria</taxon>
        <taxon>Heunggongvirae</taxon>
        <taxon>Uroviricota</taxon>
        <taxon>Caudoviricetes</taxon>
    </lineage>
</organism>
<dbReference type="EMBL" id="BK016210">
    <property type="protein sequence ID" value="DAG02543.1"/>
    <property type="molecule type" value="Genomic_DNA"/>
</dbReference>
<reference evidence="1" key="1">
    <citation type="journal article" date="2021" name="Proc. Natl. Acad. Sci. U.S.A.">
        <title>A Catalog of Tens of Thousands of Viruses from Human Metagenomes Reveals Hidden Associations with Chronic Diseases.</title>
        <authorList>
            <person name="Tisza M.J."/>
            <person name="Buck C.B."/>
        </authorList>
    </citation>
    <scope>NUCLEOTIDE SEQUENCE</scope>
    <source>
        <strain evidence="1">CtneY2</strain>
    </source>
</reference>
<sequence>MRWDKADIPHKGWQYVGMEDLGEDVYPGDPIPYEQCEMCGKEKIRYVHLLKHPDYDGEIRVGCDCASKMLCDYVTPQDRERNLKNRVNRRKNFMKQEWYRKPETGNYTLRYKGDYITIMKSKFGLGWGIIYKGQQQWEYHGRKITDFDTARTVAFNLFDELHESRHQEQPYWDGDRWIYV</sequence>
<protein>
    <submittedName>
        <fullName evidence="1">Uncharacterized protein</fullName>
    </submittedName>
</protein>
<proteinExistence type="predicted"/>